<evidence type="ECO:0000313" key="1">
    <source>
        <dbReference type="Proteomes" id="UP000887579"/>
    </source>
</evidence>
<sequence>MVLPCPVCGKGINLRDKGRTFPEYGTIKRRDFCIALGVPENTYDHIRTRRKVCFSHYDEEEFYRGRHILKHSALPRELTEREKFILFNSDFNKPRRIRPMERPLKQGKEVLATSKYGIFESTSVNGVTKVRFKTNKIVPNVQASRAGRRPLPSNTFVGGSSSASSSAASGIRIAEGITPADPTQPKLYFIILPPPDGAPANNQIEILQGKNGYAVVQKNSSSINEAQINSASRDINTQQSIKQKVKEPSIVGSCFSIFSSQTNDEYGSNSELSNQKFIKQEVLEPASAECSSNALSHPLANDLPSTSLHKVTKIFNDDQVKDEVGISSNTSLILSRCLQYS</sequence>
<dbReference type="Proteomes" id="UP000887579">
    <property type="component" value="Unplaced"/>
</dbReference>
<organism evidence="1 2">
    <name type="scientific">Panagrolaimus sp. ES5</name>
    <dbReference type="NCBI Taxonomy" id="591445"/>
    <lineage>
        <taxon>Eukaryota</taxon>
        <taxon>Metazoa</taxon>
        <taxon>Ecdysozoa</taxon>
        <taxon>Nematoda</taxon>
        <taxon>Chromadorea</taxon>
        <taxon>Rhabditida</taxon>
        <taxon>Tylenchina</taxon>
        <taxon>Panagrolaimomorpha</taxon>
        <taxon>Panagrolaimoidea</taxon>
        <taxon>Panagrolaimidae</taxon>
        <taxon>Panagrolaimus</taxon>
    </lineage>
</organism>
<proteinExistence type="predicted"/>
<evidence type="ECO:0000313" key="2">
    <source>
        <dbReference type="WBParaSite" id="ES5_v2.g14403.t1"/>
    </source>
</evidence>
<reference evidence="2" key="1">
    <citation type="submission" date="2022-11" db="UniProtKB">
        <authorList>
            <consortium name="WormBaseParasite"/>
        </authorList>
    </citation>
    <scope>IDENTIFICATION</scope>
</reference>
<name>A0AC34FAS0_9BILA</name>
<protein>
    <submittedName>
        <fullName evidence="2">THAP-type domain-containing protein</fullName>
    </submittedName>
</protein>
<dbReference type="WBParaSite" id="ES5_v2.g14403.t1">
    <property type="protein sequence ID" value="ES5_v2.g14403.t1"/>
    <property type="gene ID" value="ES5_v2.g14403"/>
</dbReference>
<accession>A0AC34FAS0</accession>